<accession>A0A1W6JID0</accession>
<reference evidence="1 2" key="1">
    <citation type="journal article" date="2017" name="Viruses">
        <title>Phage Biodiversity in Artisanal Cheese Wheys Reflects the Complexity of the Fermentation Process.</title>
        <authorList>
            <person name="Mahony J."/>
            <person name="Moscarelli A."/>
            <person name="Kelleher P."/>
            <person name="Lugli G.A."/>
            <person name="Ventura M."/>
            <person name="Settanni L."/>
            <person name="van Sinderen D."/>
        </authorList>
    </citation>
    <scope>NUCLEOTIDE SEQUENCE [LARGE SCALE GENOMIC DNA]</scope>
</reference>
<dbReference type="EMBL" id="KY554766">
    <property type="protein sequence ID" value="ARM65997.1"/>
    <property type="molecule type" value="Genomic_DNA"/>
</dbReference>
<evidence type="ECO:0000313" key="1">
    <source>
        <dbReference type="EMBL" id="ARM65997.1"/>
    </source>
</evidence>
<evidence type="ECO:0000313" key="2">
    <source>
        <dbReference type="Proteomes" id="UP000223464"/>
    </source>
</evidence>
<proteinExistence type="predicted"/>
<protein>
    <submittedName>
        <fullName evidence="1">Uncharacterized protein</fullName>
    </submittedName>
</protein>
<organism evidence="1 2">
    <name type="scientific">Lactococcus phage AM6</name>
    <dbReference type="NCBI Taxonomy" id="1965474"/>
    <lineage>
        <taxon>Viruses</taxon>
        <taxon>Duplodnaviria</taxon>
        <taxon>Heunggongvirae</taxon>
        <taxon>Uroviricota</taxon>
        <taxon>Caudoviricetes</taxon>
        <taxon>Teubervirus</taxon>
        <taxon>Teubervirus AM6</taxon>
    </lineage>
</organism>
<gene>
    <name evidence="1" type="ORF">AM6_050</name>
</gene>
<sequence>MIKYTCAICEKEYPFEYTRLIDNQLVCSQCLWNELWKNKDIHKFKKRKDPRQPVLDLIDRLQDEVGHASGGEPYDKVYSAMEVHDILNEIQKAVEDMEV</sequence>
<keyword evidence="2" id="KW-1185">Reference proteome</keyword>
<name>A0A1W6JID0_9CAUD</name>
<dbReference type="Proteomes" id="UP000223464">
    <property type="component" value="Segment"/>
</dbReference>